<evidence type="ECO:0000313" key="3">
    <source>
        <dbReference type="Proteomes" id="UP001472677"/>
    </source>
</evidence>
<accession>A0ABR2CF26</accession>
<name>A0ABR2CF26_9ROSI</name>
<gene>
    <name evidence="2" type="ORF">V6N12_017294</name>
</gene>
<feature type="region of interest" description="Disordered" evidence="1">
    <location>
        <begin position="57"/>
        <end position="88"/>
    </location>
</feature>
<evidence type="ECO:0000313" key="2">
    <source>
        <dbReference type="EMBL" id="KAK8518136.1"/>
    </source>
</evidence>
<feature type="compositionally biased region" description="Polar residues" evidence="1">
    <location>
        <begin position="79"/>
        <end position="88"/>
    </location>
</feature>
<dbReference type="EMBL" id="JBBPBM010000053">
    <property type="protein sequence ID" value="KAK8518136.1"/>
    <property type="molecule type" value="Genomic_DNA"/>
</dbReference>
<protein>
    <submittedName>
        <fullName evidence="2">Uncharacterized protein</fullName>
    </submittedName>
</protein>
<sequence length="88" mass="9363">MIKPIFHVPIGVGEGDTGALQMASMNRGWVLSGESCLKGNWCGYSNHATIVFGETKSVSSTMPPPHPPLGDQPAGPNNIVPTNSRFRD</sequence>
<comment type="caution">
    <text evidence="2">The sequence shown here is derived from an EMBL/GenBank/DDBJ whole genome shotgun (WGS) entry which is preliminary data.</text>
</comment>
<keyword evidence="3" id="KW-1185">Reference proteome</keyword>
<proteinExistence type="predicted"/>
<organism evidence="2 3">
    <name type="scientific">Hibiscus sabdariffa</name>
    <name type="common">roselle</name>
    <dbReference type="NCBI Taxonomy" id="183260"/>
    <lineage>
        <taxon>Eukaryota</taxon>
        <taxon>Viridiplantae</taxon>
        <taxon>Streptophyta</taxon>
        <taxon>Embryophyta</taxon>
        <taxon>Tracheophyta</taxon>
        <taxon>Spermatophyta</taxon>
        <taxon>Magnoliopsida</taxon>
        <taxon>eudicotyledons</taxon>
        <taxon>Gunneridae</taxon>
        <taxon>Pentapetalae</taxon>
        <taxon>rosids</taxon>
        <taxon>malvids</taxon>
        <taxon>Malvales</taxon>
        <taxon>Malvaceae</taxon>
        <taxon>Malvoideae</taxon>
        <taxon>Hibiscus</taxon>
    </lineage>
</organism>
<dbReference type="Proteomes" id="UP001472677">
    <property type="component" value="Unassembled WGS sequence"/>
</dbReference>
<evidence type="ECO:0000256" key="1">
    <source>
        <dbReference type="SAM" id="MobiDB-lite"/>
    </source>
</evidence>
<reference evidence="2 3" key="1">
    <citation type="journal article" date="2024" name="G3 (Bethesda)">
        <title>Genome assembly of Hibiscus sabdariffa L. provides insights into metabolisms of medicinal natural products.</title>
        <authorList>
            <person name="Kim T."/>
        </authorList>
    </citation>
    <scope>NUCLEOTIDE SEQUENCE [LARGE SCALE GENOMIC DNA]</scope>
    <source>
        <strain evidence="2">TK-2024</strain>
        <tissue evidence="2">Old leaves</tissue>
    </source>
</reference>